<comment type="caution">
    <text evidence="1">The sequence shown here is derived from an EMBL/GenBank/DDBJ whole genome shotgun (WGS) entry which is preliminary data.</text>
</comment>
<accession>A0A8T4L8J5</accession>
<organism evidence="1 2">
    <name type="scientific">Candidatus Iainarchaeum sp</name>
    <dbReference type="NCBI Taxonomy" id="3101447"/>
    <lineage>
        <taxon>Archaea</taxon>
        <taxon>Candidatus Iainarchaeota</taxon>
        <taxon>Candidatus Iainarchaeia</taxon>
        <taxon>Candidatus Iainarchaeales</taxon>
        <taxon>Candidatus Iainarchaeaceae</taxon>
        <taxon>Candidatus Iainarchaeum</taxon>
    </lineage>
</organism>
<reference evidence="1" key="1">
    <citation type="submission" date="2021-03" db="EMBL/GenBank/DDBJ databases">
        <authorList>
            <person name="Jaffe A."/>
        </authorList>
    </citation>
    <scope>NUCLEOTIDE SEQUENCE</scope>
    <source>
        <strain evidence="1">RIFCSPHIGHO2_01_FULL_GW2011_AR10_43_9</strain>
    </source>
</reference>
<dbReference type="Proteomes" id="UP000683213">
    <property type="component" value="Unassembled WGS sequence"/>
</dbReference>
<protein>
    <submittedName>
        <fullName evidence="1">Uncharacterized protein</fullName>
    </submittedName>
</protein>
<dbReference type="EMBL" id="JAGVWF010000032">
    <property type="protein sequence ID" value="MBS3059256.1"/>
    <property type="molecule type" value="Genomic_DNA"/>
</dbReference>
<proteinExistence type="predicted"/>
<name>A0A8T4L8J5_9ARCH</name>
<gene>
    <name evidence="1" type="ORF">J4224_02415</name>
</gene>
<reference evidence="1" key="2">
    <citation type="submission" date="2021-05" db="EMBL/GenBank/DDBJ databases">
        <title>Protein family content uncovers lineage relationships and bacterial pathway maintenance mechanisms in DPANN archaea.</title>
        <authorList>
            <person name="Castelle C.J."/>
            <person name="Meheust R."/>
            <person name="Jaffe A.L."/>
            <person name="Seitz K."/>
            <person name="Gong X."/>
            <person name="Baker B.J."/>
            <person name="Banfield J.F."/>
        </authorList>
    </citation>
    <scope>NUCLEOTIDE SEQUENCE</scope>
    <source>
        <strain evidence="1">RIFCSPHIGHO2_01_FULL_GW2011_AR10_43_9</strain>
    </source>
</reference>
<evidence type="ECO:0000313" key="2">
    <source>
        <dbReference type="Proteomes" id="UP000683213"/>
    </source>
</evidence>
<sequence length="242" mass="27296">MNLTKKTLFLAVLLLFFPIYANSISANNAVSFVTQENHFLFEDEDYQLPVVEITHEGKKYWVIPILSGNTLVTFFPVKSEAKELSLSKPLNRQLFKTADTLRSLSVEKERISKNQQVDWLFASNYVLIFEELSRGLENEIFEMNIIESTLNNADVSSQVNRMNSSLSAMSLKSGGLTQSITEAIAAEAAFASAPDALSAAKLKDEFDDAFEELWMLQQRIIWFPLQTRLQNSTILAGMLPMP</sequence>
<evidence type="ECO:0000313" key="1">
    <source>
        <dbReference type="EMBL" id="MBS3059256.1"/>
    </source>
</evidence>
<dbReference type="AlphaFoldDB" id="A0A8T4L8J5"/>